<proteinExistence type="predicted"/>
<organism evidence="1 2">
    <name type="scientific">Kushneria sinocarnis</name>
    <dbReference type="NCBI Taxonomy" id="595502"/>
    <lineage>
        <taxon>Bacteria</taxon>
        <taxon>Pseudomonadati</taxon>
        <taxon>Pseudomonadota</taxon>
        <taxon>Gammaproteobacteria</taxon>
        <taxon>Oceanospirillales</taxon>
        <taxon>Halomonadaceae</taxon>
        <taxon>Kushneria</taxon>
    </lineage>
</organism>
<dbReference type="RefSeq" id="WP_121173487.1">
    <property type="nucleotide sequence ID" value="NZ_RBIN01000007.1"/>
</dbReference>
<dbReference type="AlphaFoldDB" id="A0A420WUN2"/>
<comment type="caution">
    <text evidence="1">The sequence shown here is derived from an EMBL/GenBank/DDBJ whole genome shotgun (WGS) entry which is preliminary data.</text>
</comment>
<reference evidence="1 2" key="1">
    <citation type="submission" date="2018-10" db="EMBL/GenBank/DDBJ databases">
        <title>Genomic Encyclopedia of Type Strains, Phase IV (KMG-IV): sequencing the most valuable type-strain genomes for metagenomic binning, comparative biology and taxonomic classification.</title>
        <authorList>
            <person name="Goeker M."/>
        </authorList>
    </citation>
    <scope>NUCLEOTIDE SEQUENCE [LARGE SCALE GENOMIC DNA]</scope>
    <source>
        <strain evidence="1 2">DSM 23229</strain>
    </source>
</reference>
<protein>
    <submittedName>
        <fullName evidence="1">Uncharacterized protein</fullName>
    </submittedName>
</protein>
<keyword evidence="2" id="KW-1185">Reference proteome</keyword>
<name>A0A420WUN2_9GAMM</name>
<evidence type="ECO:0000313" key="2">
    <source>
        <dbReference type="Proteomes" id="UP000281975"/>
    </source>
</evidence>
<dbReference type="PROSITE" id="PS51257">
    <property type="entry name" value="PROKAR_LIPOPROTEIN"/>
    <property type="match status" value="1"/>
</dbReference>
<sequence length="108" mass="11874">MRFFAAALMVSAILVGCAGESSDEKGIANLNCGMLGDVDIWNNFGVIDYVDMGGRAYRSDEQTNFIDGREVPSLLFDDGTVVSFVENNQYPVLIQYKGKGDPYFCSPR</sequence>
<accession>A0A420WUN2</accession>
<evidence type="ECO:0000313" key="1">
    <source>
        <dbReference type="EMBL" id="RKQ97155.1"/>
    </source>
</evidence>
<dbReference type="EMBL" id="RBIN01000007">
    <property type="protein sequence ID" value="RKQ97155.1"/>
    <property type="molecule type" value="Genomic_DNA"/>
</dbReference>
<gene>
    <name evidence="1" type="ORF">C7446_2575</name>
</gene>
<dbReference type="Proteomes" id="UP000281975">
    <property type="component" value="Unassembled WGS sequence"/>
</dbReference>